<reference evidence="3 4" key="1">
    <citation type="submission" date="2019-04" db="EMBL/GenBank/DDBJ databases">
        <authorList>
            <consortium name="Wellcome Sanger Institute Data Sharing"/>
        </authorList>
    </citation>
    <scope>NUCLEOTIDE SEQUENCE [LARGE SCALE GENOMIC DNA]</scope>
</reference>
<dbReference type="Gene3D" id="2.60.40.10">
    <property type="entry name" value="Immunoglobulins"/>
    <property type="match status" value="1"/>
</dbReference>
<dbReference type="InterPro" id="IPR050150">
    <property type="entry name" value="IgV_Light_Chain"/>
</dbReference>
<dbReference type="AlphaFoldDB" id="A0A8C9VG46"/>
<protein>
    <recommendedName>
        <fullName evidence="2">Ig-like domain-containing protein</fullName>
    </recommendedName>
</protein>
<evidence type="ECO:0000259" key="2">
    <source>
        <dbReference type="PROSITE" id="PS50835"/>
    </source>
</evidence>
<proteinExistence type="predicted"/>
<evidence type="ECO:0000313" key="4">
    <source>
        <dbReference type="Proteomes" id="UP000694397"/>
    </source>
</evidence>
<evidence type="ECO:0000313" key="3">
    <source>
        <dbReference type="Ensembl" id="ENSSFOP00015049986.1"/>
    </source>
</evidence>
<feature type="chain" id="PRO_5034927020" description="Ig-like domain-containing protein" evidence="1">
    <location>
        <begin position="19"/>
        <end position="150"/>
    </location>
</feature>
<dbReference type="OrthoDB" id="9663617at2759"/>
<dbReference type="Ensembl" id="ENSSFOT00015063058.1">
    <property type="protein sequence ID" value="ENSSFOP00015049986.1"/>
    <property type="gene ID" value="ENSSFOG00015004927.2"/>
</dbReference>
<dbReference type="InterPro" id="IPR036179">
    <property type="entry name" value="Ig-like_dom_sf"/>
</dbReference>
<keyword evidence="1" id="KW-0732">Signal</keyword>
<dbReference type="Proteomes" id="UP000694397">
    <property type="component" value="Chromosome 21"/>
</dbReference>
<keyword evidence="4" id="KW-1185">Reference proteome</keyword>
<dbReference type="PANTHER" id="PTHR23267">
    <property type="entry name" value="IMMUNOGLOBULIN LIGHT CHAIN"/>
    <property type="match status" value="1"/>
</dbReference>
<evidence type="ECO:0000256" key="1">
    <source>
        <dbReference type="SAM" id="SignalP"/>
    </source>
</evidence>
<dbReference type="InterPro" id="IPR013106">
    <property type="entry name" value="Ig_V-set"/>
</dbReference>
<accession>A0A8C9VG46</accession>
<dbReference type="SMART" id="SM00406">
    <property type="entry name" value="IGv"/>
    <property type="match status" value="1"/>
</dbReference>
<dbReference type="InterPro" id="IPR007110">
    <property type="entry name" value="Ig-like_dom"/>
</dbReference>
<dbReference type="InterPro" id="IPR013783">
    <property type="entry name" value="Ig-like_fold"/>
</dbReference>
<dbReference type="PROSITE" id="PS50835">
    <property type="entry name" value="IG_LIKE"/>
    <property type="match status" value="1"/>
</dbReference>
<dbReference type="FunFam" id="2.60.40.10:FF:001230">
    <property type="entry name" value="Immunoglobulin kappa variable 8-16"/>
    <property type="match status" value="1"/>
</dbReference>
<feature type="signal peptide" evidence="1">
    <location>
        <begin position="1"/>
        <end position="18"/>
    </location>
</feature>
<dbReference type="GeneTree" id="ENSGT01150000286991"/>
<dbReference type="Pfam" id="PF07686">
    <property type="entry name" value="V-set"/>
    <property type="match status" value="1"/>
</dbReference>
<dbReference type="SUPFAM" id="SSF48726">
    <property type="entry name" value="Immunoglobulin"/>
    <property type="match status" value="1"/>
</dbReference>
<reference evidence="3" key="2">
    <citation type="submission" date="2025-08" db="UniProtKB">
        <authorList>
            <consortium name="Ensembl"/>
        </authorList>
    </citation>
    <scope>IDENTIFICATION</scope>
</reference>
<organism evidence="3 4">
    <name type="scientific">Scleropages formosus</name>
    <name type="common">Asian bonytongue</name>
    <name type="synonym">Osteoglossum formosum</name>
    <dbReference type="NCBI Taxonomy" id="113540"/>
    <lineage>
        <taxon>Eukaryota</taxon>
        <taxon>Metazoa</taxon>
        <taxon>Chordata</taxon>
        <taxon>Craniata</taxon>
        <taxon>Vertebrata</taxon>
        <taxon>Euteleostomi</taxon>
        <taxon>Actinopterygii</taxon>
        <taxon>Neopterygii</taxon>
        <taxon>Teleostei</taxon>
        <taxon>Osteoglossocephala</taxon>
        <taxon>Osteoglossomorpha</taxon>
        <taxon>Osteoglossiformes</taxon>
        <taxon>Osteoglossidae</taxon>
        <taxon>Scleropages</taxon>
    </lineage>
</organism>
<reference evidence="3" key="3">
    <citation type="submission" date="2025-09" db="UniProtKB">
        <authorList>
            <consortium name="Ensembl"/>
        </authorList>
    </citation>
    <scope>IDENTIFICATION</scope>
</reference>
<dbReference type="SMART" id="SM00409">
    <property type="entry name" value="IG"/>
    <property type="match status" value="1"/>
</dbReference>
<name>A0A8C9VG46_SCLFO</name>
<feature type="domain" description="Ig-like" evidence="2">
    <location>
        <begin position="31"/>
        <end position="119"/>
    </location>
</feature>
<dbReference type="InterPro" id="IPR003599">
    <property type="entry name" value="Ig_sub"/>
</dbReference>
<sequence>MFTLWTQSLFLALSGSRGQITVTQSPEKLPGQSVTLSCKASGPLNSCSSCLSWYLQKPGDAPKLLIYGVTSRQSGIPDRFGGSGSGTNFTLTISGVQAEDTGDYYCMGSYYSSSSWMFTECYRAKQNPPRHTVQLPHHCTWDPLHLLMGH</sequence>